<dbReference type="Pfam" id="PF07859">
    <property type="entry name" value="Abhydrolase_3"/>
    <property type="match status" value="1"/>
</dbReference>
<sequence>MSNVSSRREQLLNTMSLPLRPPYDPELKKSIDEASASQMPLHIDDLPAFREEVSSNASAKSILAISPGSTHEERTITGPEGEVQISIFRPSNFDPSKQYPAILFFHPGGMISGNRFSGLAAFALYLDTCNAIIISPEYRLAPEHPAPIPFEDAYAAFKWTGESLSDLCIDPERLLLAGTSGGGAICAGVTLLARERGGPKVCGQLLVAPMLDDRTNSVSASQFDDEKGLWSSRNNRFAWRCVLGSRFGTTDVKEFEVPGRATHLSGLPLTFLEVGTAEVCRDEVVAFASKLWENGVQAELHVWPGGWHNFAAHAPDADVSKKALHTRHQWVEKQLKKIS</sequence>
<dbReference type="GO" id="GO:0016787">
    <property type="term" value="F:hydrolase activity"/>
    <property type="evidence" value="ECO:0007669"/>
    <property type="project" value="UniProtKB-KW"/>
</dbReference>
<gene>
    <name evidence="3" type="ORF">P3T76_001200</name>
</gene>
<dbReference type="PANTHER" id="PTHR48081">
    <property type="entry name" value="AB HYDROLASE SUPERFAMILY PROTEIN C4A8.06C"/>
    <property type="match status" value="1"/>
</dbReference>
<dbReference type="InterPro" id="IPR029058">
    <property type="entry name" value="AB_hydrolase_fold"/>
</dbReference>
<dbReference type="SUPFAM" id="SSF53474">
    <property type="entry name" value="alpha/beta-Hydrolases"/>
    <property type="match status" value="1"/>
</dbReference>
<dbReference type="EMBL" id="JASMQC010000002">
    <property type="protein sequence ID" value="KAK1947190.1"/>
    <property type="molecule type" value="Genomic_DNA"/>
</dbReference>
<dbReference type="AlphaFoldDB" id="A0AAD9GZG1"/>
<dbReference type="InterPro" id="IPR013094">
    <property type="entry name" value="AB_hydrolase_3"/>
</dbReference>
<evidence type="ECO:0000313" key="3">
    <source>
        <dbReference type="EMBL" id="KAK1947190.1"/>
    </source>
</evidence>
<organism evidence="3 4">
    <name type="scientific">Phytophthora citrophthora</name>
    <dbReference type="NCBI Taxonomy" id="4793"/>
    <lineage>
        <taxon>Eukaryota</taxon>
        <taxon>Sar</taxon>
        <taxon>Stramenopiles</taxon>
        <taxon>Oomycota</taxon>
        <taxon>Peronosporomycetes</taxon>
        <taxon>Peronosporales</taxon>
        <taxon>Peronosporaceae</taxon>
        <taxon>Phytophthora</taxon>
    </lineage>
</organism>
<comment type="caution">
    <text evidence="3">The sequence shown here is derived from an EMBL/GenBank/DDBJ whole genome shotgun (WGS) entry which is preliminary data.</text>
</comment>
<dbReference type="PANTHER" id="PTHR48081:SF8">
    <property type="entry name" value="ALPHA_BETA HYDROLASE FOLD-3 DOMAIN-CONTAINING PROTEIN-RELATED"/>
    <property type="match status" value="1"/>
</dbReference>
<reference evidence="3" key="1">
    <citation type="submission" date="2023-08" db="EMBL/GenBank/DDBJ databases">
        <title>Reference Genome Resource for the Citrus Pathogen Phytophthora citrophthora.</title>
        <authorList>
            <person name="Moller H."/>
            <person name="Coetzee B."/>
            <person name="Rose L.J."/>
            <person name="Van Niekerk J.M."/>
        </authorList>
    </citation>
    <scope>NUCLEOTIDE SEQUENCE</scope>
    <source>
        <strain evidence="3">STE-U-9442</strain>
    </source>
</reference>
<protein>
    <submittedName>
        <fullName evidence="3">Carboxylesterase NlhH</fullName>
    </submittedName>
</protein>
<keyword evidence="1" id="KW-0378">Hydrolase</keyword>
<dbReference type="Proteomes" id="UP001259832">
    <property type="component" value="Unassembled WGS sequence"/>
</dbReference>
<name>A0AAD9GZG1_9STRA</name>
<accession>A0AAD9GZG1</accession>
<evidence type="ECO:0000259" key="2">
    <source>
        <dbReference type="Pfam" id="PF07859"/>
    </source>
</evidence>
<keyword evidence="4" id="KW-1185">Reference proteome</keyword>
<evidence type="ECO:0000313" key="4">
    <source>
        <dbReference type="Proteomes" id="UP001259832"/>
    </source>
</evidence>
<proteinExistence type="predicted"/>
<feature type="domain" description="Alpha/beta hydrolase fold-3" evidence="2">
    <location>
        <begin position="102"/>
        <end position="311"/>
    </location>
</feature>
<dbReference type="InterPro" id="IPR050300">
    <property type="entry name" value="GDXG_lipolytic_enzyme"/>
</dbReference>
<evidence type="ECO:0000256" key="1">
    <source>
        <dbReference type="ARBA" id="ARBA00022801"/>
    </source>
</evidence>
<dbReference type="Gene3D" id="3.40.50.1820">
    <property type="entry name" value="alpha/beta hydrolase"/>
    <property type="match status" value="1"/>
</dbReference>